<proteinExistence type="predicted"/>
<keyword evidence="1" id="KW-0808">Transferase</keyword>
<comment type="caution">
    <text evidence="1">The sequence shown here is derived from an EMBL/GenBank/DDBJ whole genome shotgun (WGS) entry which is preliminary data.</text>
</comment>
<dbReference type="RefSeq" id="WP_144565447.1">
    <property type="nucleotide sequence ID" value="NZ_VIVN01000006.1"/>
</dbReference>
<evidence type="ECO:0000313" key="2">
    <source>
        <dbReference type="Proteomes" id="UP000319671"/>
    </source>
</evidence>
<protein>
    <submittedName>
        <fullName evidence="1">Putative rhamnosyltransferase</fullName>
    </submittedName>
</protein>
<dbReference type="Proteomes" id="UP000319671">
    <property type="component" value="Unassembled WGS sequence"/>
</dbReference>
<organism evidence="1 2">
    <name type="scientific">Neobacillus bataviensis</name>
    <dbReference type="NCBI Taxonomy" id="220685"/>
    <lineage>
        <taxon>Bacteria</taxon>
        <taxon>Bacillati</taxon>
        <taxon>Bacillota</taxon>
        <taxon>Bacilli</taxon>
        <taxon>Bacillales</taxon>
        <taxon>Bacillaceae</taxon>
        <taxon>Neobacillus</taxon>
    </lineage>
</organism>
<dbReference type="AlphaFoldDB" id="A0A561DC12"/>
<dbReference type="CDD" id="cd00761">
    <property type="entry name" value="Glyco_tranf_GTA_type"/>
    <property type="match status" value="1"/>
</dbReference>
<dbReference type="Gene3D" id="3.90.550.10">
    <property type="entry name" value="Spore Coat Polysaccharide Biosynthesis Protein SpsA, Chain A"/>
    <property type="match status" value="1"/>
</dbReference>
<dbReference type="EMBL" id="VIVN01000006">
    <property type="protein sequence ID" value="TWE00954.1"/>
    <property type="molecule type" value="Genomic_DNA"/>
</dbReference>
<sequence>MKKKIIVNIVFNTFGFTEDRFTEKWINNRMDLFMNYTVQSLKSQTNQDFLTLVRYDDSTKQLIENAISKYEKLPNNIIFTGKKEFYQILSQSIKGFDYLYLVRIDSDDMYHKTYINQLHKYQHKPETEVIINQNGYLYDITNQQVAPIHYESPSFYTLIYKTEDYLNGKRYTLPGGHAGAITLKHEIISRRNFLNLITGKNTLPKNILNKGTILSEKEAKLILKEFRN</sequence>
<dbReference type="SUPFAM" id="SSF53448">
    <property type="entry name" value="Nucleotide-diphospho-sugar transferases"/>
    <property type="match status" value="1"/>
</dbReference>
<reference evidence="1 2" key="1">
    <citation type="submission" date="2019-06" db="EMBL/GenBank/DDBJ databases">
        <title>Sorghum-associated microbial communities from plants grown in Nebraska, USA.</title>
        <authorList>
            <person name="Schachtman D."/>
        </authorList>
    </citation>
    <scope>NUCLEOTIDE SEQUENCE [LARGE SCALE GENOMIC DNA]</scope>
    <source>
        <strain evidence="1 2">2482</strain>
    </source>
</reference>
<gene>
    <name evidence="1" type="ORF">FB550_1065</name>
</gene>
<evidence type="ECO:0000313" key="1">
    <source>
        <dbReference type="EMBL" id="TWE00954.1"/>
    </source>
</evidence>
<dbReference type="InterPro" id="IPR029044">
    <property type="entry name" value="Nucleotide-diphossugar_trans"/>
</dbReference>
<dbReference type="Pfam" id="PF11316">
    <property type="entry name" value="Rhamno_transf"/>
    <property type="match status" value="1"/>
</dbReference>
<dbReference type="GO" id="GO:0016740">
    <property type="term" value="F:transferase activity"/>
    <property type="evidence" value="ECO:0007669"/>
    <property type="project" value="UniProtKB-KW"/>
</dbReference>
<accession>A0A561DC12</accession>
<keyword evidence="2" id="KW-1185">Reference proteome</keyword>
<name>A0A561DC12_9BACI</name>
<dbReference type="InterPro" id="IPR021466">
    <property type="entry name" value="Put_rhamnosyl_transferase"/>
</dbReference>